<dbReference type="EMBL" id="CALNXI010000351">
    <property type="protein sequence ID" value="CAH3025416.1"/>
    <property type="molecule type" value="Genomic_DNA"/>
</dbReference>
<reference evidence="11 12" key="1">
    <citation type="submission" date="2022-05" db="EMBL/GenBank/DDBJ databases">
        <authorList>
            <consortium name="Genoscope - CEA"/>
            <person name="William W."/>
        </authorList>
    </citation>
    <scope>NUCLEOTIDE SEQUENCE [LARGE SCALE GENOMIC DNA]</scope>
</reference>
<comment type="similarity">
    <text evidence="8">Belongs to the G-protein coupled receptor 1 family.</text>
</comment>
<evidence type="ECO:0000256" key="2">
    <source>
        <dbReference type="ARBA" id="ARBA00022692"/>
    </source>
</evidence>
<feature type="transmembrane region" description="Helical" evidence="9">
    <location>
        <begin position="311"/>
        <end position="333"/>
    </location>
</feature>
<dbReference type="InterPro" id="IPR000276">
    <property type="entry name" value="GPCR_Rhodpsn"/>
</dbReference>
<keyword evidence="2 8" id="KW-0812">Transmembrane</keyword>
<name>A0ABN8MAP5_9CNID</name>
<sequence>MALSANDSFCLRNNSLAGTSSSSETEMRLSDRELVVLTFEALLALLGVIGNISVVIVISRLGKKKQPVDCYVQNLAIADLGILLIAFPLVIIRIAMPSTWPFGRFACLYFYPVVEIFYGVSVWCIAVIAIERYQRIVSMKIIGQKSRNKTSLQRAKTIAAGVWVTSFLIFCLPLYFFIDYVHLPGVGTFCDLFKWGKSLATGYMVCLTLLTYLLPLAVISFTYISISRVLKRSSHFVIRMKEVKLVAMSQVDRRVYLTHAKSARLRQNSRAKKILSPLVLTFAVTMLPLNAFRLTMLFWPAFSEKEYYIPLLNSVVVSTIINSAANPVIYSVVSRDFRKGIANLLHHDLCQWHCKMAGTP</sequence>
<evidence type="ECO:0000256" key="1">
    <source>
        <dbReference type="ARBA" id="ARBA00004141"/>
    </source>
</evidence>
<dbReference type="PANTHER" id="PTHR45695:SF9">
    <property type="entry name" value="LEUCOKININ RECEPTOR"/>
    <property type="match status" value="1"/>
</dbReference>
<keyword evidence="6 8" id="KW-0675">Receptor</keyword>
<evidence type="ECO:0000256" key="6">
    <source>
        <dbReference type="ARBA" id="ARBA00023170"/>
    </source>
</evidence>
<evidence type="ECO:0000256" key="4">
    <source>
        <dbReference type="ARBA" id="ARBA00023040"/>
    </source>
</evidence>
<dbReference type="PRINTS" id="PR00237">
    <property type="entry name" value="GPCRRHODOPSN"/>
</dbReference>
<evidence type="ECO:0000256" key="9">
    <source>
        <dbReference type="SAM" id="Phobius"/>
    </source>
</evidence>
<keyword evidence="5 9" id="KW-0472">Membrane</keyword>
<evidence type="ECO:0000313" key="12">
    <source>
        <dbReference type="Proteomes" id="UP001159427"/>
    </source>
</evidence>
<gene>
    <name evidence="11" type="ORF">PEVE_00026026</name>
</gene>
<comment type="caution">
    <text evidence="11">The sequence shown here is derived from an EMBL/GenBank/DDBJ whole genome shotgun (WGS) entry which is preliminary data.</text>
</comment>
<evidence type="ECO:0000256" key="5">
    <source>
        <dbReference type="ARBA" id="ARBA00023136"/>
    </source>
</evidence>
<evidence type="ECO:0000256" key="8">
    <source>
        <dbReference type="RuleBase" id="RU000688"/>
    </source>
</evidence>
<proteinExistence type="inferred from homology"/>
<feature type="transmembrane region" description="Helical" evidence="9">
    <location>
        <begin position="70"/>
        <end position="96"/>
    </location>
</feature>
<feature type="transmembrane region" description="Helical" evidence="9">
    <location>
        <begin position="108"/>
        <end position="130"/>
    </location>
</feature>
<evidence type="ECO:0000256" key="7">
    <source>
        <dbReference type="ARBA" id="ARBA00023224"/>
    </source>
</evidence>
<feature type="domain" description="G-protein coupled receptors family 1 profile" evidence="10">
    <location>
        <begin position="50"/>
        <end position="330"/>
    </location>
</feature>
<keyword evidence="4 8" id="KW-0297">G-protein coupled receptor</keyword>
<feature type="transmembrane region" description="Helical" evidence="9">
    <location>
        <begin position="198"/>
        <end position="224"/>
    </location>
</feature>
<protein>
    <recommendedName>
        <fullName evidence="10">G-protein coupled receptors family 1 profile domain-containing protein</fullName>
    </recommendedName>
</protein>
<dbReference type="PROSITE" id="PS50262">
    <property type="entry name" value="G_PROTEIN_RECEP_F1_2"/>
    <property type="match status" value="1"/>
</dbReference>
<feature type="transmembrane region" description="Helical" evidence="9">
    <location>
        <begin position="274"/>
        <end position="299"/>
    </location>
</feature>
<dbReference type="InterPro" id="IPR017452">
    <property type="entry name" value="GPCR_Rhodpsn_7TM"/>
</dbReference>
<dbReference type="Gene3D" id="1.20.1070.10">
    <property type="entry name" value="Rhodopsin 7-helix transmembrane proteins"/>
    <property type="match status" value="1"/>
</dbReference>
<dbReference type="PANTHER" id="PTHR45695">
    <property type="entry name" value="LEUCOKININ RECEPTOR-RELATED"/>
    <property type="match status" value="1"/>
</dbReference>
<keyword evidence="12" id="KW-1185">Reference proteome</keyword>
<dbReference type="PROSITE" id="PS00237">
    <property type="entry name" value="G_PROTEIN_RECEP_F1_1"/>
    <property type="match status" value="1"/>
</dbReference>
<keyword evidence="7 8" id="KW-0807">Transducer</keyword>
<evidence type="ECO:0000256" key="3">
    <source>
        <dbReference type="ARBA" id="ARBA00022989"/>
    </source>
</evidence>
<comment type="subcellular location">
    <subcellularLocation>
        <location evidence="1">Membrane</location>
        <topology evidence="1">Multi-pass membrane protein</topology>
    </subcellularLocation>
</comment>
<dbReference type="CDD" id="cd00637">
    <property type="entry name" value="7tm_classA_rhodopsin-like"/>
    <property type="match status" value="1"/>
</dbReference>
<keyword evidence="3 9" id="KW-1133">Transmembrane helix</keyword>
<organism evidence="11 12">
    <name type="scientific">Porites evermanni</name>
    <dbReference type="NCBI Taxonomy" id="104178"/>
    <lineage>
        <taxon>Eukaryota</taxon>
        <taxon>Metazoa</taxon>
        <taxon>Cnidaria</taxon>
        <taxon>Anthozoa</taxon>
        <taxon>Hexacorallia</taxon>
        <taxon>Scleractinia</taxon>
        <taxon>Fungiina</taxon>
        <taxon>Poritidae</taxon>
        <taxon>Porites</taxon>
    </lineage>
</organism>
<evidence type="ECO:0000259" key="10">
    <source>
        <dbReference type="PROSITE" id="PS50262"/>
    </source>
</evidence>
<accession>A0ABN8MAP5</accession>
<evidence type="ECO:0000313" key="11">
    <source>
        <dbReference type="EMBL" id="CAH3025416.1"/>
    </source>
</evidence>
<dbReference type="SUPFAM" id="SSF81321">
    <property type="entry name" value="Family A G protein-coupled receptor-like"/>
    <property type="match status" value="1"/>
</dbReference>
<dbReference type="Proteomes" id="UP001159427">
    <property type="component" value="Unassembled WGS sequence"/>
</dbReference>
<feature type="transmembrane region" description="Helical" evidence="9">
    <location>
        <begin position="157"/>
        <end position="178"/>
    </location>
</feature>
<dbReference type="Pfam" id="PF00001">
    <property type="entry name" value="7tm_1"/>
    <property type="match status" value="1"/>
</dbReference>
<feature type="transmembrane region" description="Helical" evidence="9">
    <location>
        <begin position="34"/>
        <end position="58"/>
    </location>
</feature>